<dbReference type="Gene3D" id="3.40.50.150">
    <property type="entry name" value="Vaccinia Virus protein VP39"/>
    <property type="match status" value="1"/>
</dbReference>
<dbReference type="InterPro" id="IPR029063">
    <property type="entry name" value="SAM-dependent_MTases_sf"/>
</dbReference>
<gene>
    <name evidence="1" type="ORF">GJ744_005593</name>
</gene>
<dbReference type="Pfam" id="PF10294">
    <property type="entry name" value="Methyltransf_16"/>
    <property type="match status" value="1"/>
</dbReference>
<dbReference type="OrthoDB" id="194386at2759"/>
<accession>A0A8H7E6F2</accession>
<sequence length="344" mass="38193">MDARVDIFYRQYLQQVVPEKLSFPSDDVLLEPTVQSQIYHHMFWSTEETSLLPPANYQKRILKQLTRRIEGAIRDPDKDEVSGPLMEKMAHLSALEDPSPLETAEAKTICRYTLPSTTEDSLPHTVYIQECPSLLASGGNTGLRTWDASLHLATYLATEAKHLVLGKSVLELGAGRGLLSIICAGRLSAAYVLATDGAQDVRETITRNIDLNPQLARKSRRRIPLEARVLEWGSSAPLGRLLPSKGGSVLYETILGADITYDPDSLEPLASTLSGLAELCPTANIVIAATIRNEDTFDIFLAHCKEQGLSVYDVDFRCPPFELQTGLFHSLDPPIRIVRIRKER</sequence>
<proteinExistence type="predicted"/>
<comment type="caution">
    <text evidence="1">The sequence shown here is derived from an EMBL/GenBank/DDBJ whole genome shotgun (WGS) entry which is preliminary data.</text>
</comment>
<keyword evidence="2" id="KW-1185">Reference proteome</keyword>
<dbReference type="PANTHER" id="PTHR14614">
    <property type="entry name" value="HEPATOCELLULAR CARCINOMA-ASSOCIATED ANTIGEN"/>
    <property type="match status" value="1"/>
</dbReference>
<dbReference type="EMBL" id="JAACFV010000024">
    <property type="protein sequence ID" value="KAF7511047.1"/>
    <property type="molecule type" value="Genomic_DNA"/>
</dbReference>
<dbReference type="PANTHER" id="PTHR14614:SF130">
    <property type="entry name" value="PROTEIN-LYSINE N-METHYLTRANSFERASE EEF2KMT"/>
    <property type="match status" value="1"/>
</dbReference>
<dbReference type="GO" id="GO:0005737">
    <property type="term" value="C:cytoplasm"/>
    <property type="evidence" value="ECO:0007669"/>
    <property type="project" value="TreeGrafter"/>
</dbReference>
<evidence type="ECO:0000313" key="2">
    <source>
        <dbReference type="Proteomes" id="UP000606974"/>
    </source>
</evidence>
<dbReference type="InterPro" id="IPR019410">
    <property type="entry name" value="Methyltransf_16"/>
</dbReference>
<reference evidence="1" key="1">
    <citation type="submission" date="2020-02" db="EMBL/GenBank/DDBJ databases">
        <authorList>
            <person name="Palmer J.M."/>
        </authorList>
    </citation>
    <scope>NUCLEOTIDE SEQUENCE</scope>
    <source>
        <strain evidence="1">EPUS1.4</strain>
        <tissue evidence="1">Thallus</tissue>
    </source>
</reference>
<organism evidence="1 2">
    <name type="scientific">Endocarpon pusillum</name>
    <dbReference type="NCBI Taxonomy" id="364733"/>
    <lineage>
        <taxon>Eukaryota</taxon>
        <taxon>Fungi</taxon>
        <taxon>Dikarya</taxon>
        <taxon>Ascomycota</taxon>
        <taxon>Pezizomycotina</taxon>
        <taxon>Eurotiomycetes</taxon>
        <taxon>Chaetothyriomycetidae</taxon>
        <taxon>Verrucariales</taxon>
        <taxon>Verrucariaceae</taxon>
        <taxon>Endocarpon</taxon>
    </lineage>
</organism>
<name>A0A8H7E6F2_9EURO</name>
<protein>
    <recommendedName>
        <fullName evidence="3">FAM86 N-terminal domain-containing protein</fullName>
    </recommendedName>
</protein>
<evidence type="ECO:0000313" key="1">
    <source>
        <dbReference type="EMBL" id="KAF7511047.1"/>
    </source>
</evidence>
<evidence type="ECO:0008006" key="3">
    <source>
        <dbReference type="Google" id="ProtNLM"/>
    </source>
</evidence>
<dbReference type="AlphaFoldDB" id="A0A8H7E6F2"/>
<dbReference type="SUPFAM" id="SSF53335">
    <property type="entry name" value="S-adenosyl-L-methionine-dependent methyltransferases"/>
    <property type="match status" value="1"/>
</dbReference>
<dbReference type="Proteomes" id="UP000606974">
    <property type="component" value="Unassembled WGS sequence"/>
</dbReference>
<dbReference type="GO" id="GO:0008757">
    <property type="term" value="F:S-adenosylmethionine-dependent methyltransferase activity"/>
    <property type="evidence" value="ECO:0007669"/>
    <property type="project" value="UniProtKB-ARBA"/>
</dbReference>